<protein>
    <submittedName>
        <fullName evidence="2">Uncharacterized protein</fullName>
    </submittedName>
</protein>
<dbReference type="AlphaFoldDB" id="A0A9W9AH87"/>
<organism evidence="2 3">
    <name type="scientific">Lentinula lateritia</name>
    <dbReference type="NCBI Taxonomy" id="40482"/>
    <lineage>
        <taxon>Eukaryota</taxon>
        <taxon>Fungi</taxon>
        <taxon>Dikarya</taxon>
        <taxon>Basidiomycota</taxon>
        <taxon>Agaricomycotina</taxon>
        <taxon>Agaricomycetes</taxon>
        <taxon>Agaricomycetidae</taxon>
        <taxon>Agaricales</taxon>
        <taxon>Marasmiineae</taxon>
        <taxon>Omphalotaceae</taxon>
        <taxon>Lentinula</taxon>
    </lineage>
</organism>
<dbReference type="Proteomes" id="UP001150238">
    <property type="component" value="Unassembled WGS sequence"/>
</dbReference>
<proteinExistence type="predicted"/>
<name>A0A9W9AH87_9AGAR</name>
<evidence type="ECO:0000256" key="1">
    <source>
        <dbReference type="SAM" id="MobiDB-lite"/>
    </source>
</evidence>
<dbReference type="EMBL" id="JANVFS010000013">
    <property type="protein sequence ID" value="KAJ4482764.1"/>
    <property type="molecule type" value="Genomic_DNA"/>
</dbReference>
<evidence type="ECO:0000313" key="3">
    <source>
        <dbReference type="Proteomes" id="UP001150238"/>
    </source>
</evidence>
<accession>A0A9W9AH87</accession>
<feature type="region of interest" description="Disordered" evidence="1">
    <location>
        <begin position="60"/>
        <end position="89"/>
    </location>
</feature>
<evidence type="ECO:0000313" key="2">
    <source>
        <dbReference type="EMBL" id="KAJ4482764.1"/>
    </source>
</evidence>
<comment type="caution">
    <text evidence="2">The sequence shown here is derived from an EMBL/GenBank/DDBJ whole genome shotgun (WGS) entry which is preliminary data.</text>
</comment>
<reference evidence="2" key="2">
    <citation type="journal article" date="2023" name="Proc. Natl. Acad. Sci. U.S.A.">
        <title>A global phylogenomic analysis of the shiitake genus Lentinula.</title>
        <authorList>
            <person name="Sierra-Patev S."/>
            <person name="Min B."/>
            <person name="Naranjo-Ortiz M."/>
            <person name="Looney B."/>
            <person name="Konkel Z."/>
            <person name="Slot J.C."/>
            <person name="Sakamoto Y."/>
            <person name="Steenwyk J.L."/>
            <person name="Rokas A."/>
            <person name="Carro J."/>
            <person name="Camarero S."/>
            <person name="Ferreira P."/>
            <person name="Molpeceres G."/>
            <person name="Ruiz-Duenas F.J."/>
            <person name="Serrano A."/>
            <person name="Henrissat B."/>
            <person name="Drula E."/>
            <person name="Hughes K.W."/>
            <person name="Mata J.L."/>
            <person name="Ishikawa N.K."/>
            <person name="Vargas-Isla R."/>
            <person name="Ushijima S."/>
            <person name="Smith C.A."/>
            <person name="Donoghue J."/>
            <person name="Ahrendt S."/>
            <person name="Andreopoulos W."/>
            <person name="He G."/>
            <person name="LaButti K."/>
            <person name="Lipzen A."/>
            <person name="Ng V."/>
            <person name="Riley R."/>
            <person name="Sandor L."/>
            <person name="Barry K."/>
            <person name="Martinez A.T."/>
            <person name="Xiao Y."/>
            <person name="Gibbons J.G."/>
            <person name="Terashima K."/>
            <person name="Grigoriev I.V."/>
            <person name="Hibbett D."/>
        </authorList>
    </citation>
    <scope>NUCLEOTIDE SEQUENCE</scope>
    <source>
        <strain evidence="2">Sp2 HRB7682 ss15</strain>
    </source>
</reference>
<gene>
    <name evidence="2" type="ORF">C8J55DRAFT_605208</name>
</gene>
<feature type="region of interest" description="Disordered" evidence="1">
    <location>
        <begin position="145"/>
        <end position="179"/>
    </location>
</feature>
<reference evidence="2" key="1">
    <citation type="submission" date="2022-08" db="EMBL/GenBank/DDBJ databases">
        <authorList>
            <consortium name="DOE Joint Genome Institute"/>
            <person name="Min B."/>
            <person name="Riley R."/>
            <person name="Sierra-Patev S."/>
            <person name="Naranjo-Ortiz M."/>
            <person name="Looney B."/>
            <person name="Konkel Z."/>
            <person name="Slot J.C."/>
            <person name="Sakamoto Y."/>
            <person name="Steenwyk J.L."/>
            <person name="Rokas A."/>
            <person name="Carro J."/>
            <person name="Camarero S."/>
            <person name="Ferreira P."/>
            <person name="Molpeceres G."/>
            <person name="Ruiz-Duenas F.J."/>
            <person name="Serrano A."/>
            <person name="Henrissat B."/>
            <person name="Drula E."/>
            <person name="Hughes K.W."/>
            <person name="Mata J.L."/>
            <person name="Ishikawa N.K."/>
            <person name="Vargas-Isla R."/>
            <person name="Ushijima S."/>
            <person name="Smith C.A."/>
            <person name="Ahrendt S."/>
            <person name="Andreopoulos W."/>
            <person name="He G."/>
            <person name="Labutti K."/>
            <person name="Lipzen A."/>
            <person name="Ng V."/>
            <person name="Sandor L."/>
            <person name="Barry K."/>
            <person name="Martinez A.T."/>
            <person name="Xiao Y."/>
            <person name="Gibbons J.G."/>
            <person name="Terashima K."/>
            <person name="Hibbett D.S."/>
            <person name="Grigoriev I.V."/>
        </authorList>
    </citation>
    <scope>NUCLEOTIDE SEQUENCE</scope>
    <source>
        <strain evidence="2">Sp2 HRB7682 ss15</strain>
    </source>
</reference>
<sequence>MTRTDVGIMQAALSGHGGKGGVVWRKVRAEHPAQGERASFQNHWHEIFDAWLKTMMIPSDSDLHKSQQGPSPASSQPPSPPLVSSTTPTATPPQKEGCWCCFRCFNHCFGGCSRKRITRKELDDRKQVVGASGVNGLDLELGLGGIRPSSSGEKEEMVQTSGLVNGAQESLPPPAYTKH</sequence>